<evidence type="ECO:0000256" key="11">
    <source>
        <dbReference type="ARBA" id="ARBA00023027"/>
    </source>
</evidence>
<dbReference type="GeneID" id="22832550"/>
<evidence type="ECO:0000256" key="16">
    <source>
        <dbReference type="RuleBase" id="RU003404"/>
    </source>
</evidence>
<dbReference type="Pfam" id="PF00662">
    <property type="entry name" value="Proton_antipo_N"/>
    <property type="match status" value="1"/>
</dbReference>
<evidence type="ECO:0000256" key="6">
    <source>
        <dbReference type="ARBA" id="ARBA00022692"/>
    </source>
</evidence>
<dbReference type="PRINTS" id="PR01434">
    <property type="entry name" value="NADHDHGNASE5"/>
</dbReference>
<evidence type="ECO:0000256" key="4">
    <source>
        <dbReference type="ARBA" id="ARBA00022448"/>
    </source>
</evidence>
<dbReference type="InterPro" id="IPR001516">
    <property type="entry name" value="Proton_antipo_N"/>
</dbReference>
<comment type="similarity">
    <text evidence="16">Belongs to the complex I subunit 5 family.</text>
</comment>
<evidence type="ECO:0000256" key="9">
    <source>
        <dbReference type="ARBA" id="ARBA00022982"/>
    </source>
</evidence>
<keyword evidence="13 16" id="KW-0496">Mitochondrion</keyword>
<evidence type="ECO:0000256" key="5">
    <source>
        <dbReference type="ARBA" id="ARBA00022660"/>
    </source>
</evidence>
<keyword evidence="6 16" id="KW-0812">Transmembrane</keyword>
<feature type="transmembrane region" description="Helical" evidence="16">
    <location>
        <begin position="12"/>
        <end position="36"/>
    </location>
</feature>
<evidence type="ECO:0000256" key="14">
    <source>
        <dbReference type="ARBA" id="ARBA00023136"/>
    </source>
</evidence>
<dbReference type="GO" id="GO:0015990">
    <property type="term" value="P:electron transport coupled proton transport"/>
    <property type="evidence" value="ECO:0007669"/>
    <property type="project" value="TreeGrafter"/>
</dbReference>
<evidence type="ECO:0000256" key="1">
    <source>
        <dbReference type="ARBA" id="ARBA00004448"/>
    </source>
</evidence>
<evidence type="ECO:0000313" key="20">
    <source>
        <dbReference type="EMBL" id="AGL45229.1"/>
    </source>
</evidence>
<dbReference type="InterPro" id="IPR018393">
    <property type="entry name" value="NADHpl_OxRdtase_5_subgr"/>
</dbReference>
<feature type="domain" description="NADH:quinone oxidoreductase/Mrp antiporter transmembrane" evidence="17">
    <location>
        <begin position="135"/>
        <end position="416"/>
    </location>
</feature>
<evidence type="ECO:0000259" key="18">
    <source>
        <dbReference type="Pfam" id="PF00662"/>
    </source>
</evidence>
<feature type="transmembrane region" description="Helical" evidence="16">
    <location>
        <begin position="244"/>
        <end position="261"/>
    </location>
</feature>
<feature type="domain" description="NADH-Ubiquinone oxidoreductase (complex I) chain 5 N-terminal" evidence="18">
    <location>
        <begin position="71"/>
        <end position="118"/>
    </location>
</feature>
<evidence type="ECO:0000256" key="3">
    <source>
        <dbReference type="ARBA" id="ARBA00021096"/>
    </source>
</evidence>
<dbReference type="AlphaFoldDB" id="A0A0A6ZDP6"/>
<feature type="transmembrane region" description="Helical" evidence="16">
    <location>
        <begin position="273"/>
        <end position="290"/>
    </location>
</feature>
<dbReference type="NCBIfam" id="TIGR01974">
    <property type="entry name" value="NDH_I_L"/>
    <property type="match status" value="1"/>
</dbReference>
<dbReference type="EC" id="7.1.1.2" evidence="2 16"/>
<evidence type="ECO:0000259" key="19">
    <source>
        <dbReference type="Pfam" id="PF06455"/>
    </source>
</evidence>
<feature type="transmembrane region" description="Helical" evidence="16">
    <location>
        <begin position="486"/>
        <end position="505"/>
    </location>
</feature>
<keyword evidence="4 16" id="KW-0813">Transport</keyword>
<keyword evidence="5" id="KW-0679">Respiratory chain</keyword>
<feature type="transmembrane region" description="Helical" evidence="16">
    <location>
        <begin position="570"/>
        <end position="589"/>
    </location>
</feature>
<comment type="function">
    <text evidence="16">Core subunit of the mitochondrial membrane respiratory chain NADH dehydrogenase (Complex I) which catalyzes electron transfer from NADH through the respiratory chain, using ubiquinone as an electron acceptor. Essential for the catalytic activity and assembly of complex I.</text>
</comment>
<feature type="transmembrane region" description="Helical" evidence="16">
    <location>
        <begin position="408"/>
        <end position="428"/>
    </location>
</feature>
<sequence length="590" mass="66463">MNILQLIDLKTLYLLQLFILTTPLILSLSPTLSTWMWSPKKAITISLYLSMLLFIMKSYYMNDYTIATILKSDTLNITLNVKFDTYSTTFMPIALFITRTIVAYSDWYMSTDKQRTKFTQYLLIFLLAMLTLATANNLFLLFIGWEGVGLMSFLLITWWRARAKANESSMQAIIYNRIGDVGLIMNMCWFLLLLDTLDLPMIYSMSHLVPMMPLLGLILAAMAKSAQFGMHPWLLAAMEGPTPVSALLHSSTMVVAGIYLLIRMQPLLENNHIALSICLFLGSITTLYAATHALTKNDMKEIIAYSTLSQLGLMMTTIGLCLPELAFLHLCLHAFFKSMLFLCAGNVIHTMHGEQDIRKMGSLHKTLPTTSSCFTIGTLALSGTPFLSAFYSKDTIIECIMTSHTNTLALILVLISTSFTTIYSIRVLSTVWTGHPMHQPLPHYEENPKCTKPITQLAKWSIVAGLLMSLTMHPSQILPLTLPTSYKLTALMIMLISLLVATNLINTTHQKPMQAYTTMTTHRVTSTVTLSKAEKESTRLMDQMWYLDLGPEKLAKYQKPPIMMTTSQKGLIKTYLLSFIYLLALIPLLF</sequence>
<name>A0A0A6ZDP6_9SAUR</name>
<proteinExistence type="inferred from homology"/>
<keyword evidence="10 16" id="KW-1133">Transmembrane helix</keyword>
<gene>
    <name evidence="20" type="primary">ND5</name>
</gene>
<dbReference type="Pfam" id="PF06455">
    <property type="entry name" value="NADH5_C"/>
    <property type="match status" value="1"/>
</dbReference>
<dbReference type="EMBL" id="KC692462">
    <property type="protein sequence ID" value="AGL45229.1"/>
    <property type="molecule type" value="Genomic_DNA"/>
</dbReference>
<keyword evidence="8" id="KW-1278">Translocase</keyword>
<feature type="domain" description="NADH dehydrogenase subunit 5 C-terminal" evidence="19">
    <location>
        <begin position="423"/>
        <end position="589"/>
    </location>
</feature>
<feature type="transmembrane region" description="Helical" evidence="16">
    <location>
        <begin position="42"/>
        <end position="60"/>
    </location>
</feature>
<keyword evidence="12 16" id="KW-0830">Ubiquinone</keyword>
<feature type="transmembrane region" description="Helical" evidence="16">
    <location>
        <begin position="118"/>
        <end position="135"/>
    </location>
</feature>
<evidence type="ECO:0000256" key="2">
    <source>
        <dbReference type="ARBA" id="ARBA00012944"/>
    </source>
</evidence>
<evidence type="ECO:0000256" key="15">
    <source>
        <dbReference type="ARBA" id="ARBA00049551"/>
    </source>
</evidence>
<dbReference type="PANTHER" id="PTHR42829:SF2">
    <property type="entry name" value="NADH-UBIQUINONE OXIDOREDUCTASE CHAIN 5"/>
    <property type="match status" value="1"/>
</dbReference>
<dbReference type="InterPro" id="IPR010934">
    <property type="entry name" value="NADH_DH_su5_C"/>
</dbReference>
<feature type="transmembrane region" description="Helical" evidence="16">
    <location>
        <begin position="173"/>
        <end position="194"/>
    </location>
</feature>
<evidence type="ECO:0000256" key="12">
    <source>
        <dbReference type="ARBA" id="ARBA00023075"/>
    </source>
</evidence>
<evidence type="ECO:0000256" key="7">
    <source>
        <dbReference type="ARBA" id="ARBA00022792"/>
    </source>
</evidence>
<keyword evidence="11 16" id="KW-0520">NAD</keyword>
<organism evidence="20">
    <name type="scientific">Emydura subglobosa</name>
    <dbReference type="NCBI Taxonomy" id="251359"/>
    <lineage>
        <taxon>Eukaryota</taxon>
        <taxon>Metazoa</taxon>
        <taxon>Chordata</taxon>
        <taxon>Craniata</taxon>
        <taxon>Vertebrata</taxon>
        <taxon>Euteleostomi</taxon>
        <taxon>Archelosauria</taxon>
        <taxon>Testudinata</taxon>
        <taxon>Testudines</taxon>
        <taxon>Pleurodira</taxon>
        <taxon>Chelidae</taxon>
        <taxon>Emydura</taxon>
    </lineage>
</organism>
<evidence type="ECO:0000259" key="17">
    <source>
        <dbReference type="Pfam" id="PF00361"/>
    </source>
</evidence>
<evidence type="ECO:0000256" key="10">
    <source>
        <dbReference type="ARBA" id="ARBA00022989"/>
    </source>
</evidence>
<keyword evidence="7" id="KW-0999">Mitochondrion inner membrane</keyword>
<dbReference type="GO" id="GO:0003954">
    <property type="term" value="F:NADH dehydrogenase activity"/>
    <property type="evidence" value="ECO:0007669"/>
    <property type="project" value="TreeGrafter"/>
</dbReference>
<dbReference type="PANTHER" id="PTHR42829">
    <property type="entry name" value="NADH-UBIQUINONE OXIDOREDUCTASE CHAIN 5"/>
    <property type="match status" value="1"/>
</dbReference>
<dbReference type="InterPro" id="IPR001750">
    <property type="entry name" value="ND/Mrp_TM"/>
</dbReference>
<keyword evidence="9" id="KW-0249">Electron transport</keyword>
<dbReference type="GO" id="GO:0005743">
    <property type="term" value="C:mitochondrial inner membrane"/>
    <property type="evidence" value="ECO:0007669"/>
    <property type="project" value="UniProtKB-SubCell"/>
</dbReference>
<dbReference type="CTD" id="4540"/>
<dbReference type="GO" id="GO:0008137">
    <property type="term" value="F:NADH dehydrogenase (ubiquinone) activity"/>
    <property type="evidence" value="ECO:0007669"/>
    <property type="project" value="UniProtKB-EC"/>
</dbReference>
<dbReference type="GO" id="GO:0042773">
    <property type="term" value="P:ATP synthesis coupled electron transport"/>
    <property type="evidence" value="ECO:0007669"/>
    <property type="project" value="InterPro"/>
</dbReference>
<geneLocation type="mitochondrion" evidence="20"/>
<evidence type="ECO:0000256" key="8">
    <source>
        <dbReference type="ARBA" id="ARBA00022967"/>
    </source>
</evidence>
<reference evidence="20" key="1">
    <citation type="submission" date="2013-02" db="EMBL/GenBank/DDBJ databases">
        <title>Emydura subglobosa mitochondrial DNA complete genome.</title>
        <authorList>
            <person name="Nie L.W."/>
            <person name="Hou H.Z."/>
        </authorList>
    </citation>
    <scope>NUCLEOTIDE SEQUENCE</scope>
    <source>
        <tissue evidence="20">Muscle</tissue>
    </source>
</reference>
<accession>A0A0A6ZDP6</accession>
<comment type="catalytic activity">
    <reaction evidence="15 16">
        <text>a ubiquinone + NADH + 5 H(+)(in) = a ubiquinol + NAD(+) + 4 H(+)(out)</text>
        <dbReference type="Rhea" id="RHEA:29091"/>
        <dbReference type="Rhea" id="RHEA-COMP:9565"/>
        <dbReference type="Rhea" id="RHEA-COMP:9566"/>
        <dbReference type="ChEBI" id="CHEBI:15378"/>
        <dbReference type="ChEBI" id="CHEBI:16389"/>
        <dbReference type="ChEBI" id="CHEBI:17976"/>
        <dbReference type="ChEBI" id="CHEBI:57540"/>
        <dbReference type="ChEBI" id="CHEBI:57945"/>
        <dbReference type="EC" id="7.1.1.2"/>
    </reaction>
</comment>
<feature type="transmembrane region" description="Helical" evidence="16">
    <location>
        <begin position="200"/>
        <end position="223"/>
    </location>
</feature>
<protein>
    <recommendedName>
        <fullName evidence="3 16">NADH-ubiquinone oxidoreductase chain 5</fullName>
        <ecNumber evidence="2 16">7.1.1.2</ecNumber>
    </recommendedName>
</protein>
<dbReference type="Pfam" id="PF00361">
    <property type="entry name" value="Proton_antipo_M"/>
    <property type="match status" value="1"/>
</dbReference>
<keyword evidence="14 16" id="KW-0472">Membrane</keyword>
<evidence type="ECO:0000256" key="13">
    <source>
        <dbReference type="ARBA" id="ARBA00023128"/>
    </source>
</evidence>
<dbReference type="RefSeq" id="YP_009113960.1">
    <property type="nucleotide sequence ID" value="NC_026048.1"/>
</dbReference>
<comment type="subcellular location">
    <subcellularLocation>
        <location evidence="1">Mitochondrion inner membrane</location>
        <topology evidence="1">Multi-pass membrane protein</topology>
    </subcellularLocation>
</comment>
<dbReference type="InterPro" id="IPR003945">
    <property type="entry name" value="NU5C-like"/>
</dbReference>